<keyword evidence="10" id="KW-1185">Reference proteome</keyword>
<comment type="subcellular location">
    <subcellularLocation>
        <location evidence="1">Cell membrane</location>
        <topology evidence="1">Multi-pass membrane protein</topology>
    </subcellularLocation>
</comment>
<keyword evidence="3 6" id="KW-0812">Transmembrane</keyword>
<dbReference type="AlphaFoldDB" id="A0A434AGS1"/>
<feature type="domain" description="ABC3 transporter permease C-terminal" evidence="7">
    <location>
        <begin position="690"/>
        <end position="802"/>
    </location>
</feature>
<keyword evidence="2" id="KW-1003">Cell membrane</keyword>
<dbReference type="GO" id="GO:0005886">
    <property type="term" value="C:plasma membrane"/>
    <property type="evidence" value="ECO:0007669"/>
    <property type="project" value="UniProtKB-SubCell"/>
</dbReference>
<protein>
    <submittedName>
        <fullName evidence="9">ABC transporter permease</fullName>
    </submittedName>
</protein>
<evidence type="ECO:0000256" key="4">
    <source>
        <dbReference type="ARBA" id="ARBA00022989"/>
    </source>
</evidence>
<feature type="domain" description="ABC3 transporter permease C-terminal" evidence="7">
    <location>
        <begin position="294"/>
        <end position="411"/>
    </location>
</feature>
<evidence type="ECO:0000256" key="2">
    <source>
        <dbReference type="ARBA" id="ARBA00022475"/>
    </source>
</evidence>
<gene>
    <name evidence="9" type="ORF">DLK05_12735</name>
</gene>
<evidence type="ECO:0000313" key="10">
    <source>
        <dbReference type="Proteomes" id="UP000282985"/>
    </source>
</evidence>
<evidence type="ECO:0000256" key="6">
    <source>
        <dbReference type="SAM" id="Phobius"/>
    </source>
</evidence>
<evidence type="ECO:0000256" key="5">
    <source>
        <dbReference type="ARBA" id="ARBA00023136"/>
    </source>
</evidence>
<feature type="transmembrane region" description="Helical" evidence="6">
    <location>
        <begin position="385"/>
        <end position="407"/>
    </location>
</feature>
<dbReference type="Pfam" id="PF12704">
    <property type="entry name" value="MacB_PCD"/>
    <property type="match status" value="1"/>
</dbReference>
<keyword evidence="4 6" id="KW-1133">Transmembrane helix</keyword>
<evidence type="ECO:0000313" key="9">
    <source>
        <dbReference type="EMBL" id="RUT73566.1"/>
    </source>
</evidence>
<dbReference type="PANTHER" id="PTHR30572:SF18">
    <property type="entry name" value="ABC-TYPE MACROLIDE FAMILY EXPORT SYSTEM PERMEASE COMPONENT 2"/>
    <property type="match status" value="1"/>
</dbReference>
<dbReference type="InterPro" id="IPR050250">
    <property type="entry name" value="Macrolide_Exporter_MacB"/>
</dbReference>
<dbReference type="OrthoDB" id="973461at2"/>
<organism evidence="9 10">
    <name type="scientific">Ancylomarina longa</name>
    <dbReference type="NCBI Taxonomy" id="2487017"/>
    <lineage>
        <taxon>Bacteria</taxon>
        <taxon>Pseudomonadati</taxon>
        <taxon>Bacteroidota</taxon>
        <taxon>Bacteroidia</taxon>
        <taxon>Marinilabiliales</taxon>
        <taxon>Marinifilaceae</taxon>
        <taxon>Ancylomarina</taxon>
    </lineage>
</organism>
<dbReference type="Pfam" id="PF02687">
    <property type="entry name" value="FtsX"/>
    <property type="match status" value="2"/>
</dbReference>
<sequence length="810" mass="92165">MYRNFFINILRTFGRNKFYTALNIIGLTIGLVCTILILLFIQDELSYDKYNVNYERIIRLGSDFTLNGKRDRVATSALPFGPTFKEEFPEVEEFVRFLGSGRQQFKYGDKIFYEERIAYVDSSVFKVFSFDLIKGNPDKALTEPNEIVLSETLAKKYFGQMDPIGKILLVGENKSYKVTGVMRDLPSNSHFRYNAFYSMKTLEKIRGTEEFNSTKPISFWSFSNYTFLLLKKHANSKVLLEKFPMYYNKYMKTLGDQLGVSYHLIIQNLADIHLHSDLQWDAPTGNVKYIYILFIIVIFILSIASINYMNMATARSTKIAKEVGIRKVVGAYRENLIRQFLAESVSITVFAFGIALIIVELILPLFNSLVNKNMVLSFSKTPELLLYSVGITILLGLISGIYPAFYLSSFHPSVILKGTFYKGKSSGLLRKLLVISQYAISAIMISGTIIVASQFVYMNNKDVGFNQKDILVAVVRDSVLRARIEPLKQELKKNPNITAVATSSGLIGFGGSKTVHLFEGTQGMEQYALNFNIVDFDYIDLMEMKVIQGRNFSRKFASDTSSAFIINQAAARKFNWNENSIGKKMQFGVKIEGSDGDVRPGNVIGVVSDFNYQTLENKIEPINLLVSEDPRTRRILHIKINPNNRSETITYIKKVWDKFSPNMSFSYFFLEDRMKENYQSEERLLWIFSIFSIISILIASLGLFGLASFMTEQCTKEIGVRKVLGASSGRLVYLLTREFLQLIIIANIVAIPLSYWALQSWLCDFSYRINIGLWVFVVTILSSVIIGLCTVSWHSYRAASSDPAKALTYE</sequence>
<dbReference type="Proteomes" id="UP000282985">
    <property type="component" value="Unassembled WGS sequence"/>
</dbReference>
<dbReference type="PANTHER" id="PTHR30572">
    <property type="entry name" value="MEMBRANE COMPONENT OF TRANSPORTER-RELATED"/>
    <property type="match status" value="1"/>
</dbReference>
<reference evidence="9 10" key="1">
    <citation type="submission" date="2018-11" db="EMBL/GenBank/DDBJ databases">
        <title>Parancylomarina longa gen. nov., sp. nov., isolated from sediments of southern Okinawa.</title>
        <authorList>
            <person name="Fu T."/>
        </authorList>
    </citation>
    <scope>NUCLEOTIDE SEQUENCE [LARGE SCALE GENOMIC DNA]</scope>
    <source>
        <strain evidence="9 10">T3-2 S1-C</strain>
    </source>
</reference>
<name>A0A434AGS1_9BACT</name>
<feature type="transmembrane region" description="Helical" evidence="6">
    <location>
        <begin position="21"/>
        <end position="41"/>
    </location>
</feature>
<dbReference type="GO" id="GO:0022857">
    <property type="term" value="F:transmembrane transporter activity"/>
    <property type="evidence" value="ECO:0007669"/>
    <property type="project" value="TreeGrafter"/>
</dbReference>
<evidence type="ECO:0000256" key="1">
    <source>
        <dbReference type="ARBA" id="ARBA00004651"/>
    </source>
</evidence>
<dbReference type="EMBL" id="RJJX01000019">
    <property type="protein sequence ID" value="RUT73566.1"/>
    <property type="molecule type" value="Genomic_DNA"/>
</dbReference>
<feature type="transmembrane region" description="Helical" evidence="6">
    <location>
        <begin position="340"/>
        <end position="365"/>
    </location>
</feature>
<feature type="transmembrane region" description="Helical" evidence="6">
    <location>
        <begin position="289"/>
        <end position="309"/>
    </location>
</feature>
<dbReference type="InterPro" id="IPR003838">
    <property type="entry name" value="ABC3_permease_C"/>
</dbReference>
<accession>A0A434AGS1</accession>
<comment type="caution">
    <text evidence="9">The sequence shown here is derived from an EMBL/GenBank/DDBJ whole genome shotgun (WGS) entry which is preliminary data.</text>
</comment>
<feature type="domain" description="MacB-like periplasmic core" evidence="8">
    <location>
        <begin position="20"/>
        <end position="206"/>
    </location>
</feature>
<feature type="transmembrane region" description="Helical" evidence="6">
    <location>
        <begin position="432"/>
        <end position="457"/>
    </location>
</feature>
<dbReference type="RefSeq" id="WP_127344350.1">
    <property type="nucleotide sequence ID" value="NZ_RJJX01000019.1"/>
</dbReference>
<feature type="transmembrane region" description="Helical" evidence="6">
    <location>
        <begin position="684"/>
        <end position="710"/>
    </location>
</feature>
<proteinExistence type="predicted"/>
<feature type="transmembrane region" description="Helical" evidence="6">
    <location>
        <begin position="731"/>
        <end position="751"/>
    </location>
</feature>
<evidence type="ECO:0000256" key="3">
    <source>
        <dbReference type="ARBA" id="ARBA00022692"/>
    </source>
</evidence>
<dbReference type="InterPro" id="IPR025857">
    <property type="entry name" value="MacB_PCD"/>
</dbReference>
<evidence type="ECO:0000259" key="7">
    <source>
        <dbReference type="Pfam" id="PF02687"/>
    </source>
</evidence>
<evidence type="ECO:0000259" key="8">
    <source>
        <dbReference type="Pfam" id="PF12704"/>
    </source>
</evidence>
<keyword evidence="5 6" id="KW-0472">Membrane</keyword>
<feature type="transmembrane region" description="Helical" evidence="6">
    <location>
        <begin position="771"/>
        <end position="793"/>
    </location>
</feature>